<comment type="caution">
    <text evidence="4">The sequence shown here is derived from an EMBL/GenBank/DDBJ whole genome shotgun (WGS) entry which is preliminary data.</text>
</comment>
<feature type="chain" id="PRO_5037540444" description="DUF6801 domain-containing protein" evidence="2">
    <location>
        <begin position="27"/>
        <end position="400"/>
    </location>
</feature>
<keyword evidence="2" id="KW-0732">Signal</keyword>
<feature type="compositionally biased region" description="Low complexity" evidence="1">
    <location>
        <begin position="199"/>
        <end position="229"/>
    </location>
</feature>
<feature type="domain" description="DUF6801" evidence="3">
    <location>
        <begin position="34"/>
        <end position="188"/>
    </location>
</feature>
<protein>
    <recommendedName>
        <fullName evidence="3">DUF6801 domain-containing protein</fullName>
    </recommendedName>
</protein>
<dbReference type="EMBL" id="BMRB01000003">
    <property type="protein sequence ID" value="GGS42474.1"/>
    <property type="molecule type" value="Genomic_DNA"/>
</dbReference>
<name>A0A918GJQ7_9PSEU</name>
<evidence type="ECO:0000313" key="5">
    <source>
        <dbReference type="Proteomes" id="UP000660680"/>
    </source>
</evidence>
<sequence>MAGGAAFAAAGLVAAGIALGSGTSAADPVSLTLNYNCPFPLIGTQPIKVVINTDIPKTTKVGQQNPAFDIEAITTVPETATQGLTLVGAKTVEGSAVSSAEVAAPEATLPVNVPITVEKTPIPASGAFDVRATGQTPPLTFSKAGPAKITVNGLKLTLTPRTADGSETGLGTFDSVCTLAPGQNNELATIEILPGDSNPPTSTTTTVPPTTTTTTTTTQQPPTTTTTPPNNGVRVSYDLKGVSNLKGMLTGPVPLSGTFDANADLAKGVYTGDLKLNRTSGTFKIFGFLESKADIEFVPVGQASGTVATGAITFNGKLTVKLPKVSLFGIPISQEPTCQTVTPSDISLKSVGNFDVLKGGKIAGTYGLSAVQGCGGLNDFISPFVQGNGHTIDMDLTIKQ</sequence>
<evidence type="ECO:0000259" key="3">
    <source>
        <dbReference type="Pfam" id="PF20611"/>
    </source>
</evidence>
<organism evidence="4 5">
    <name type="scientific">Actinokineospora fastidiosa</name>
    <dbReference type="NCBI Taxonomy" id="1816"/>
    <lineage>
        <taxon>Bacteria</taxon>
        <taxon>Bacillati</taxon>
        <taxon>Actinomycetota</taxon>
        <taxon>Actinomycetes</taxon>
        <taxon>Pseudonocardiales</taxon>
        <taxon>Pseudonocardiaceae</taxon>
        <taxon>Actinokineospora</taxon>
    </lineage>
</organism>
<reference evidence="4" key="2">
    <citation type="submission" date="2020-09" db="EMBL/GenBank/DDBJ databases">
        <authorList>
            <person name="Sun Q."/>
            <person name="Ohkuma M."/>
        </authorList>
    </citation>
    <scope>NUCLEOTIDE SEQUENCE</scope>
    <source>
        <strain evidence="4">JCM 3276</strain>
    </source>
</reference>
<dbReference type="InterPro" id="IPR046542">
    <property type="entry name" value="DUF6801"/>
</dbReference>
<keyword evidence="5" id="KW-1185">Reference proteome</keyword>
<dbReference type="AlphaFoldDB" id="A0A918GJQ7"/>
<evidence type="ECO:0000256" key="2">
    <source>
        <dbReference type="SAM" id="SignalP"/>
    </source>
</evidence>
<reference evidence="4" key="1">
    <citation type="journal article" date="2014" name="Int. J. Syst. Evol. Microbiol.">
        <title>Complete genome sequence of Corynebacterium casei LMG S-19264T (=DSM 44701T), isolated from a smear-ripened cheese.</title>
        <authorList>
            <consortium name="US DOE Joint Genome Institute (JGI-PGF)"/>
            <person name="Walter F."/>
            <person name="Albersmeier A."/>
            <person name="Kalinowski J."/>
            <person name="Ruckert C."/>
        </authorList>
    </citation>
    <scope>NUCLEOTIDE SEQUENCE</scope>
    <source>
        <strain evidence="4">JCM 3276</strain>
    </source>
</reference>
<evidence type="ECO:0000256" key="1">
    <source>
        <dbReference type="SAM" id="MobiDB-lite"/>
    </source>
</evidence>
<feature type="signal peptide" evidence="2">
    <location>
        <begin position="1"/>
        <end position="26"/>
    </location>
</feature>
<evidence type="ECO:0000313" key="4">
    <source>
        <dbReference type="EMBL" id="GGS42474.1"/>
    </source>
</evidence>
<gene>
    <name evidence="4" type="ORF">GCM10010171_41700</name>
</gene>
<accession>A0A918GJQ7</accession>
<dbReference type="Proteomes" id="UP000660680">
    <property type="component" value="Unassembled WGS sequence"/>
</dbReference>
<dbReference type="Pfam" id="PF20611">
    <property type="entry name" value="DUF6801"/>
    <property type="match status" value="1"/>
</dbReference>
<proteinExistence type="predicted"/>
<feature type="region of interest" description="Disordered" evidence="1">
    <location>
        <begin position="193"/>
        <end position="235"/>
    </location>
</feature>